<dbReference type="HOGENOM" id="CLU_1246114_0_0_1"/>
<dbReference type="Proteomes" id="UP000027361">
    <property type="component" value="Unassembled WGS sequence"/>
</dbReference>
<protein>
    <submittedName>
        <fullName evidence="1">Uncharacterized protein</fullName>
    </submittedName>
</protein>
<evidence type="ECO:0000313" key="1">
    <source>
        <dbReference type="EMBL" id="KDN50388.1"/>
    </source>
</evidence>
<name>A0A066WCZ7_TILAU</name>
<organism evidence="1 2">
    <name type="scientific">Tilletiaria anomala (strain ATCC 24038 / CBS 436.72 / UBC 951)</name>
    <dbReference type="NCBI Taxonomy" id="1037660"/>
    <lineage>
        <taxon>Eukaryota</taxon>
        <taxon>Fungi</taxon>
        <taxon>Dikarya</taxon>
        <taxon>Basidiomycota</taxon>
        <taxon>Ustilaginomycotina</taxon>
        <taxon>Exobasidiomycetes</taxon>
        <taxon>Georgefischeriales</taxon>
        <taxon>Tilletiariaceae</taxon>
        <taxon>Tilletiaria</taxon>
    </lineage>
</organism>
<comment type="caution">
    <text evidence="1">The sequence shown here is derived from an EMBL/GenBank/DDBJ whole genome shotgun (WGS) entry which is preliminary data.</text>
</comment>
<dbReference type="RefSeq" id="XP_013244513.1">
    <property type="nucleotide sequence ID" value="XM_013389059.1"/>
</dbReference>
<sequence length="222" mass="24268">MVDHGIIALRAPFASTSCLPMVLFLRQPLTPTSLYQVGKLVFLGTSAQNAPCSTPGGELLFCFCSAAQNEGKSIAGAKEPSERYPAATISHFRPCNSFWLSLGADRFESLALLPLIPFPVERTLSGDVHVCLRIEGFLRLVRYCIIAIVLVVTGFDSALCSLSSSEELSEGVEVLNELQESKCTDARLTHEVPSLLCRVMMPRRVEKSQKTRGKLNGTQLHL</sequence>
<dbReference type="InParanoid" id="A0A066WCZ7"/>
<dbReference type="GeneID" id="25264064"/>
<evidence type="ECO:0000313" key="2">
    <source>
        <dbReference type="Proteomes" id="UP000027361"/>
    </source>
</evidence>
<proteinExistence type="predicted"/>
<accession>A0A066WCZ7</accession>
<keyword evidence="2" id="KW-1185">Reference proteome</keyword>
<reference evidence="1 2" key="1">
    <citation type="submission" date="2014-05" db="EMBL/GenBank/DDBJ databases">
        <title>Draft genome sequence of a rare smut relative, Tilletiaria anomala UBC 951.</title>
        <authorList>
            <consortium name="DOE Joint Genome Institute"/>
            <person name="Toome M."/>
            <person name="Kuo A."/>
            <person name="Henrissat B."/>
            <person name="Lipzen A."/>
            <person name="Tritt A."/>
            <person name="Yoshinaga Y."/>
            <person name="Zane M."/>
            <person name="Barry K."/>
            <person name="Grigoriev I.V."/>
            <person name="Spatafora J.W."/>
            <person name="Aimea M.C."/>
        </authorList>
    </citation>
    <scope>NUCLEOTIDE SEQUENCE [LARGE SCALE GENOMIC DNA]</scope>
    <source>
        <strain evidence="1 2">UBC 951</strain>
    </source>
</reference>
<dbReference type="AlphaFoldDB" id="A0A066WCZ7"/>
<gene>
    <name evidence="1" type="ORF">K437DRAFT_255094</name>
</gene>
<dbReference type="EMBL" id="JMSN01000019">
    <property type="protein sequence ID" value="KDN50388.1"/>
    <property type="molecule type" value="Genomic_DNA"/>
</dbReference>